<keyword evidence="11" id="KW-0482">Metalloprotease</keyword>
<evidence type="ECO:0000256" key="1">
    <source>
        <dbReference type="ARBA" id="ARBA00001947"/>
    </source>
</evidence>
<keyword evidence="5 15" id="KW-0645">Protease</keyword>
<dbReference type="GO" id="GO:0046872">
    <property type="term" value="F:metal ion binding"/>
    <property type="evidence" value="ECO:0007669"/>
    <property type="project" value="UniProtKB-KW"/>
</dbReference>
<evidence type="ECO:0000256" key="7">
    <source>
        <dbReference type="ARBA" id="ARBA00022723"/>
    </source>
</evidence>
<evidence type="ECO:0000256" key="2">
    <source>
        <dbReference type="ARBA" id="ARBA00004651"/>
    </source>
</evidence>
<dbReference type="InterPro" id="IPR044537">
    <property type="entry name" value="Rip2-like"/>
</dbReference>
<evidence type="ECO:0000256" key="9">
    <source>
        <dbReference type="ARBA" id="ARBA00022833"/>
    </source>
</evidence>
<evidence type="ECO:0000256" key="6">
    <source>
        <dbReference type="ARBA" id="ARBA00022692"/>
    </source>
</evidence>
<dbReference type="InterPro" id="IPR052348">
    <property type="entry name" value="Metallopeptidase_M50B"/>
</dbReference>
<keyword evidence="8" id="KW-0378">Hydrolase</keyword>
<reference evidence="16" key="1">
    <citation type="submission" date="2017-09" db="EMBL/GenBank/DDBJ databases">
        <title>Depth-based differentiation of microbial function through sediment-hosted aquifers and enrichment of novel symbionts in the deep terrestrial subsurface.</title>
        <authorList>
            <person name="Probst A.J."/>
            <person name="Ladd B."/>
            <person name="Jarett J.K."/>
            <person name="Geller-Mcgrath D.E."/>
            <person name="Sieber C.M.K."/>
            <person name="Emerson J.B."/>
            <person name="Anantharaman K."/>
            <person name="Thomas B.C."/>
            <person name="Malmstrom R."/>
            <person name="Stieglmeier M."/>
            <person name="Klingl A."/>
            <person name="Woyke T."/>
            <person name="Ryan C.M."/>
            <person name="Banfield J.F."/>
        </authorList>
    </citation>
    <scope>NUCLEOTIDE SEQUENCE [LARGE SCALE GENOMIC DNA]</scope>
</reference>
<dbReference type="PANTHER" id="PTHR35864">
    <property type="entry name" value="ZINC METALLOPROTEASE MJ0611-RELATED"/>
    <property type="match status" value="1"/>
</dbReference>
<dbReference type="Proteomes" id="UP000229500">
    <property type="component" value="Unassembled WGS sequence"/>
</dbReference>
<keyword evidence="9" id="KW-0862">Zinc</keyword>
<evidence type="ECO:0000256" key="10">
    <source>
        <dbReference type="ARBA" id="ARBA00022989"/>
    </source>
</evidence>
<sequence length="183" mass="19948">PTARLAGRVTLNPLAHLDPFGTLLPLFLILTGSPIIFGWGKPVPFDPYNLRRPRRDAALISFAGPGANLTLATISAIIIRLSHLLIGTKAFTIEALLTPLIILNVTWALFNLLPIHPLDGGKVLVGLLSHRVAYKWDEVLNRYGFLILLLLIFPLFGVAPLFLILSPLVNLFLSVLLPGSPLV</sequence>
<evidence type="ECO:0000256" key="3">
    <source>
        <dbReference type="ARBA" id="ARBA00007931"/>
    </source>
</evidence>
<dbReference type="InterPro" id="IPR008915">
    <property type="entry name" value="Peptidase_M50"/>
</dbReference>
<keyword evidence="6 13" id="KW-0812">Transmembrane</keyword>
<comment type="caution">
    <text evidence="15">The sequence shown here is derived from an EMBL/GenBank/DDBJ whole genome shotgun (WGS) entry which is preliminary data.</text>
</comment>
<evidence type="ECO:0000313" key="16">
    <source>
        <dbReference type="Proteomes" id="UP000229500"/>
    </source>
</evidence>
<organism evidence="15 16">
    <name type="scientific">Candidatus Shapirobacteria bacterium CG10_big_fil_rev_8_21_14_0_10_38_14</name>
    <dbReference type="NCBI Taxonomy" id="1974483"/>
    <lineage>
        <taxon>Bacteria</taxon>
        <taxon>Candidatus Shapironibacteriota</taxon>
    </lineage>
</organism>
<dbReference type="EMBL" id="PFEL01000016">
    <property type="protein sequence ID" value="PJE69319.1"/>
    <property type="molecule type" value="Genomic_DNA"/>
</dbReference>
<keyword evidence="12 13" id="KW-0472">Membrane</keyword>
<dbReference type="GO" id="GO:0006508">
    <property type="term" value="P:proteolysis"/>
    <property type="evidence" value="ECO:0007669"/>
    <property type="project" value="UniProtKB-KW"/>
</dbReference>
<evidence type="ECO:0000256" key="8">
    <source>
        <dbReference type="ARBA" id="ARBA00022801"/>
    </source>
</evidence>
<feature type="non-terminal residue" evidence="15">
    <location>
        <position position="1"/>
    </location>
</feature>
<protein>
    <submittedName>
        <fullName evidence="15">Site-2 protease family protein</fullName>
    </submittedName>
</protein>
<feature type="transmembrane region" description="Helical" evidence="13">
    <location>
        <begin position="20"/>
        <end position="39"/>
    </location>
</feature>
<dbReference type="GO" id="GO:0008237">
    <property type="term" value="F:metallopeptidase activity"/>
    <property type="evidence" value="ECO:0007669"/>
    <property type="project" value="UniProtKB-KW"/>
</dbReference>
<evidence type="ECO:0000256" key="11">
    <source>
        <dbReference type="ARBA" id="ARBA00023049"/>
    </source>
</evidence>
<dbReference type="GO" id="GO:0005886">
    <property type="term" value="C:plasma membrane"/>
    <property type="evidence" value="ECO:0007669"/>
    <property type="project" value="UniProtKB-SubCell"/>
</dbReference>
<name>A0A2M8L662_9BACT</name>
<dbReference type="CDD" id="cd06158">
    <property type="entry name" value="S2P-M50_like_1"/>
    <property type="match status" value="1"/>
</dbReference>
<gene>
    <name evidence="15" type="ORF">COU96_00385</name>
</gene>
<dbReference type="AlphaFoldDB" id="A0A2M8L662"/>
<comment type="cofactor">
    <cofactor evidence="1">
        <name>Zn(2+)</name>
        <dbReference type="ChEBI" id="CHEBI:29105"/>
    </cofactor>
</comment>
<evidence type="ECO:0000259" key="14">
    <source>
        <dbReference type="Pfam" id="PF02163"/>
    </source>
</evidence>
<keyword evidence="7" id="KW-0479">Metal-binding</keyword>
<feature type="transmembrane region" description="Helical" evidence="13">
    <location>
        <begin position="59"/>
        <end position="79"/>
    </location>
</feature>
<feature type="transmembrane region" description="Helical" evidence="13">
    <location>
        <begin position="91"/>
        <end position="110"/>
    </location>
</feature>
<feature type="transmembrane region" description="Helical" evidence="13">
    <location>
        <begin position="143"/>
        <end position="165"/>
    </location>
</feature>
<comment type="subcellular location">
    <subcellularLocation>
        <location evidence="2">Cell membrane</location>
        <topology evidence="2">Multi-pass membrane protein</topology>
    </subcellularLocation>
</comment>
<evidence type="ECO:0000313" key="15">
    <source>
        <dbReference type="EMBL" id="PJE69319.1"/>
    </source>
</evidence>
<dbReference type="Pfam" id="PF02163">
    <property type="entry name" value="Peptidase_M50"/>
    <property type="match status" value="1"/>
</dbReference>
<evidence type="ECO:0000256" key="13">
    <source>
        <dbReference type="SAM" id="Phobius"/>
    </source>
</evidence>
<evidence type="ECO:0000256" key="5">
    <source>
        <dbReference type="ARBA" id="ARBA00022670"/>
    </source>
</evidence>
<accession>A0A2M8L662</accession>
<feature type="domain" description="Peptidase M50" evidence="14">
    <location>
        <begin position="92"/>
        <end position="151"/>
    </location>
</feature>
<evidence type="ECO:0000256" key="12">
    <source>
        <dbReference type="ARBA" id="ARBA00023136"/>
    </source>
</evidence>
<keyword evidence="4" id="KW-1003">Cell membrane</keyword>
<dbReference type="PANTHER" id="PTHR35864:SF1">
    <property type="entry name" value="ZINC METALLOPROTEASE YWHC-RELATED"/>
    <property type="match status" value="1"/>
</dbReference>
<comment type="similarity">
    <text evidence="3">Belongs to the peptidase M50B family.</text>
</comment>
<proteinExistence type="inferred from homology"/>
<evidence type="ECO:0000256" key="4">
    <source>
        <dbReference type="ARBA" id="ARBA00022475"/>
    </source>
</evidence>
<keyword evidence="10 13" id="KW-1133">Transmembrane helix</keyword>